<evidence type="ECO:0000256" key="5">
    <source>
        <dbReference type="SAM" id="SignalP"/>
    </source>
</evidence>
<accession>A0A2T8KJ19</accession>
<evidence type="ECO:0000313" key="6">
    <source>
        <dbReference type="EMBL" id="PVH62161.1"/>
    </source>
</evidence>
<evidence type="ECO:0000256" key="3">
    <source>
        <dbReference type="ARBA" id="ARBA00022801"/>
    </source>
</evidence>
<feature type="signal peptide" evidence="5">
    <location>
        <begin position="1"/>
        <end position="20"/>
    </location>
</feature>
<protein>
    <recommendedName>
        <fullName evidence="7">GDSL esterase/lipase</fullName>
    </recommendedName>
</protein>
<dbReference type="InterPro" id="IPR036514">
    <property type="entry name" value="SGNH_hydro_sf"/>
</dbReference>
<sequence length="340" mass="36708">MELELLFSLVFLLLVRISGASSGSRNITSMFTLGDSYIDTGNFVIMAAPVIPEWIDKPPYGETFFGRPSGRPSDGRVIIDFIAEELRLPFLPASLANSSDDVSRGVNFAVGGATAIDVGFFERNSLAPFKLLNNSLDVQLAWFEKLRPSLCNTTEVRSYVPKVVKTIALAVERLIDDGAAYVVVPGNPPTGCSPTVLTLRRSPDAADYDRVGCLRGVNDVARHHNALFRAAVGGLRARHPRATIIFADFYEPIRKILENPGQFGVVAGDVLKACCGAGGGAYNWNGSAVCGMPGVAACRDPSAYVSWDGVHFTEAVNRYVAKGWLHGPYADPPILRAIHH</sequence>
<reference evidence="6" key="1">
    <citation type="submission" date="2018-04" db="EMBL/GenBank/DDBJ databases">
        <title>WGS assembly of Panicum hallii.</title>
        <authorList>
            <person name="Lovell J."/>
            <person name="Jenkins J."/>
            <person name="Lowry D."/>
            <person name="Mamidi S."/>
            <person name="Sreedasyam A."/>
            <person name="Weng X."/>
            <person name="Barry K."/>
            <person name="Bonette J."/>
            <person name="Campitelli B."/>
            <person name="Daum C."/>
            <person name="Gordon S."/>
            <person name="Gould B."/>
            <person name="Lipzen A."/>
            <person name="Macqueen A."/>
            <person name="Palacio-Mejia J."/>
            <person name="Plott C."/>
            <person name="Shakirov E."/>
            <person name="Shu S."/>
            <person name="Yoshinaga Y."/>
            <person name="Zane M."/>
            <person name="Rokhsar D."/>
            <person name="Grimwood J."/>
            <person name="Schmutz J."/>
            <person name="Juenger T."/>
        </authorList>
    </citation>
    <scope>NUCLEOTIDE SEQUENCE [LARGE SCALE GENOMIC DNA]</scope>
    <source>
        <strain evidence="6">FIL2</strain>
    </source>
</reference>
<dbReference type="CDD" id="cd01837">
    <property type="entry name" value="SGNH_plant_lipase_like"/>
    <property type="match status" value="1"/>
</dbReference>
<dbReference type="GO" id="GO:0016788">
    <property type="term" value="F:hydrolase activity, acting on ester bonds"/>
    <property type="evidence" value="ECO:0007669"/>
    <property type="project" value="InterPro"/>
</dbReference>
<keyword evidence="3" id="KW-0378">Hydrolase</keyword>
<evidence type="ECO:0000256" key="2">
    <source>
        <dbReference type="ARBA" id="ARBA00022729"/>
    </source>
</evidence>
<dbReference type="Pfam" id="PF00657">
    <property type="entry name" value="Lipase_GDSL"/>
    <property type="match status" value="1"/>
</dbReference>
<evidence type="ECO:0008006" key="7">
    <source>
        <dbReference type="Google" id="ProtNLM"/>
    </source>
</evidence>
<organism evidence="6">
    <name type="scientific">Panicum hallii</name>
    <dbReference type="NCBI Taxonomy" id="206008"/>
    <lineage>
        <taxon>Eukaryota</taxon>
        <taxon>Viridiplantae</taxon>
        <taxon>Streptophyta</taxon>
        <taxon>Embryophyta</taxon>
        <taxon>Tracheophyta</taxon>
        <taxon>Spermatophyta</taxon>
        <taxon>Magnoliopsida</taxon>
        <taxon>Liliopsida</taxon>
        <taxon>Poales</taxon>
        <taxon>Poaceae</taxon>
        <taxon>PACMAD clade</taxon>
        <taxon>Panicoideae</taxon>
        <taxon>Panicodae</taxon>
        <taxon>Paniceae</taxon>
        <taxon>Panicinae</taxon>
        <taxon>Panicum</taxon>
        <taxon>Panicum sect. Panicum</taxon>
    </lineage>
</organism>
<evidence type="ECO:0000256" key="4">
    <source>
        <dbReference type="ARBA" id="ARBA00023180"/>
    </source>
</evidence>
<name>A0A2T8KJ19_9POAL</name>
<evidence type="ECO:0000256" key="1">
    <source>
        <dbReference type="ARBA" id="ARBA00008668"/>
    </source>
</evidence>
<dbReference type="Proteomes" id="UP000243499">
    <property type="component" value="Chromosome 3"/>
</dbReference>
<keyword evidence="2 5" id="KW-0732">Signal</keyword>
<dbReference type="PANTHER" id="PTHR22835">
    <property type="entry name" value="ZINC FINGER FYVE DOMAIN CONTAINING PROTEIN"/>
    <property type="match status" value="1"/>
</dbReference>
<feature type="chain" id="PRO_5015457836" description="GDSL esterase/lipase" evidence="5">
    <location>
        <begin position="21"/>
        <end position="340"/>
    </location>
</feature>
<gene>
    <name evidence="6" type="ORF">PAHAL_3G222000</name>
</gene>
<dbReference type="SUPFAM" id="SSF52266">
    <property type="entry name" value="SGNH hydrolase"/>
    <property type="match status" value="1"/>
</dbReference>
<comment type="similarity">
    <text evidence="1">Belongs to the 'GDSL' lipolytic enzyme family.</text>
</comment>
<dbReference type="Gramene" id="PVH62161">
    <property type="protein sequence ID" value="PVH62161"/>
    <property type="gene ID" value="PAHAL_3G222000"/>
</dbReference>
<dbReference type="PANTHER" id="PTHR22835:SF683">
    <property type="entry name" value="OS05G0506800 PROTEIN"/>
    <property type="match status" value="1"/>
</dbReference>
<dbReference type="InterPro" id="IPR035669">
    <property type="entry name" value="SGNH_plant_lipase-like"/>
</dbReference>
<proteinExistence type="inferred from homology"/>
<dbReference type="Gene3D" id="3.40.50.1110">
    <property type="entry name" value="SGNH hydrolase"/>
    <property type="match status" value="1"/>
</dbReference>
<dbReference type="EMBL" id="CM008048">
    <property type="protein sequence ID" value="PVH62161.1"/>
    <property type="molecule type" value="Genomic_DNA"/>
</dbReference>
<keyword evidence="4" id="KW-0325">Glycoprotein</keyword>
<dbReference type="AlphaFoldDB" id="A0A2T8KJ19"/>
<dbReference type="InterPro" id="IPR001087">
    <property type="entry name" value="GDSL"/>
</dbReference>